<dbReference type="GO" id="GO:0015293">
    <property type="term" value="F:symporter activity"/>
    <property type="evidence" value="ECO:0007669"/>
    <property type="project" value="UniProtKB-KW"/>
</dbReference>
<dbReference type="GO" id="GO:0005886">
    <property type="term" value="C:plasma membrane"/>
    <property type="evidence" value="ECO:0007669"/>
    <property type="project" value="TreeGrafter"/>
</dbReference>
<feature type="transmembrane region" description="Helical" evidence="7">
    <location>
        <begin position="354"/>
        <end position="373"/>
    </location>
</feature>
<protein>
    <submittedName>
        <fullName evidence="8">Divalent metal cation transporter MntH</fullName>
    </submittedName>
</protein>
<comment type="subcellular location">
    <subcellularLocation>
        <location evidence="1">Membrane</location>
        <topology evidence="1">Multi-pass membrane protein</topology>
    </subcellularLocation>
</comment>
<dbReference type="EMBL" id="CABPRY010000003">
    <property type="protein sequence ID" value="VVD99904.1"/>
    <property type="molecule type" value="Genomic_DNA"/>
</dbReference>
<proteinExistence type="predicted"/>
<organism evidence="8 9">
    <name type="scientific">Pandoraea cepalis</name>
    <dbReference type="NCBI Taxonomy" id="2508294"/>
    <lineage>
        <taxon>Bacteria</taxon>
        <taxon>Pseudomonadati</taxon>
        <taxon>Pseudomonadota</taxon>
        <taxon>Betaproteobacteria</taxon>
        <taxon>Burkholderiales</taxon>
        <taxon>Burkholderiaceae</taxon>
        <taxon>Pandoraea</taxon>
    </lineage>
</organism>
<dbReference type="Pfam" id="PF01566">
    <property type="entry name" value="Nramp"/>
    <property type="match status" value="1"/>
</dbReference>
<dbReference type="InterPro" id="IPR001046">
    <property type="entry name" value="NRAMP_fam"/>
</dbReference>
<keyword evidence="3 7" id="KW-0812">Transmembrane</keyword>
<feature type="transmembrane region" description="Helical" evidence="7">
    <location>
        <begin position="306"/>
        <end position="333"/>
    </location>
</feature>
<keyword evidence="2" id="KW-0813">Transport</keyword>
<dbReference type="GO" id="GO:0034755">
    <property type="term" value="P:iron ion transmembrane transport"/>
    <property type="evidence" value="ECO:0007669"/>
    <property type="project" value="TreeGrafter"/>
</dbReference>
<sequence length="437" mass="46610">MGLETQGARSSIWLQGLRKRLSEHPLRRVGPGLITGVADDDPSGVVTYTQAGAQYGLNMLWTMPLAFPLMAAMQLICARIGRVTGKGLAANIETSFPPIVLRGVIVLLLFANTLNIAADLAAMGEVAELTSGIDRHWMTIGFALGSLLLQVFVPYHRYVVFLKWLTVSLLAYAAVLLTVHVPWRLVAMRTLWPDLTIDSASAAVVVGVFGTTISPYLFFWQTSEEVEEMERNPAALPLKDDNVAAVAASGELRRIGWDTWTGMFYSDITAYFVILATAVTLHASGIRGIDTAAQAASALRPLAGDLAYALFSVGIVSVGLIGVPVLAGSGAYAMAEAMHWKEGLERKPSAAQGFYGIIALSLLAATGIQYSPISPMKALFWSAVINGVVAVPLMVVVLLLASKKSVMGKYTASWPILTLGWIATGVMGAAALAMLLM</sequence>
<dbReference type="RefSeq" id="WP_174966616.1">
    <property type="nucleotide sequence ID" value="NZ_CABPRY010000003.1"/>
</dbReference>
<dbReference type="Proteomes" id="UP000396788">
    <property type="component" value="Unassembled WGS sequence"/>
</dbReference>
<keyword evidence="5 7" id="KW-1133">Transmembrane helix</keyword>
<dbReference type="PANTHER" id="PTHR11706">
    <property type="entry name" value="SOLUTE CARRIER PROTEIN FAMILY 11 MEMBER"/>
    <property type="match status" value="1"/>
</dbReference>
<gene>
    <name evidence="8" type="primary">mntH_1</name>
    <name evidence="8" type="ORF">PCE31107_02087</name>
</gene>
<evidence type="ECO:0000313" key="8">
    <source>
        <dbReference type="EMBL" id="VVD99904.1"/>
    </source>
</evidence>
<accession>A0A5E4UM20</accession>
<feature type="transmembrane region" description="Helical" evidence="7">
    <location>
        <begin position="59"/>
        <end position="78"/>
    </location>
</feature>
<evidence type="ECO:0000313" key="9">
    <source>
        <dbReference type="Proteomes" id="UP000396788"/>
    </source>
</evidence>
<dbReference type="PANTHER" id="PTHR11706:SF33">
    <property type="entry name" value="NATURAL RESISTANCE-ASSOCIATED MACROPHAGE PROTEIN 2"/>
    <property type="match status" value="1"/>
</dbReference>
<feature type="transmembrane region" description="Helical" evidence="7">
    <location>
        <begin position="263"/>
        <end position="286"/>
    </location>
</feature>
<feature type="transmembrane region" description="Helical" evidence="7">
    <location>
        <begin position="413"/>
        <end position="436"/>
    </location>
</feature>
<feature type="transmembrane region" description="Helical" evidence="7">
    <location>
        <begin position="137"/>
        <end position="153"/>
    </location>
</feature>
<reference evidence="8 9" key="1">
    <citation type="submission" date="2019-08" db="EMBL/GenBank/DDBJ databases">
        <authorList>
            <person name="Peeters C."/>
        </authorList>
    </citation>
    <scope>NUCLEOTIDE SEQUENCE [LARGE SCALE GENOMIC DNA]</scope>
    <source>
        <strain evidence="8 9">LMG 31107</strain>
    </source>
</reference>
<name>A0A5E4UM20_9BURK</name>
<keyword evidence="4" id="KW-0769">Symport</keyword>
<dbReference type="GO" id="GO:0005384">
    <property type="term" value="F:manganese ion transmembrane transporter activity"/>
    <property type="evidence" value="ECO:0007669"/>
    <property type="project" value="TreeGrafter"/>
</dbReference>
<evidence type="ECO:0000256" key="5">
    <source>
        <dbReference type="ARBA" id="ARBA00022989"/>
    </source>
</evidence>
<feature type="transmembrane region" description="Helical" evidence="7">
    <location>
        <begin position="379"/>
        <end position="401"/>
    </location>
</feature>
<dbReference type="GO" id="GO:0015086">
    <property type="term" value="F:cadmium ion transmembrane transporter activity"/>
    <property type="evidence" value="ECO:0007669"/>
    <property type="project" value="TreeGrafter"/>
</dbReference>
<evidence type="ECO:0000256" key="4">
    <source>
        <dbReference type="ARBA" id="ARBA00022847"/>
    </source>
</evidence>
<evidence type="ECO:0000256" key="2">
    <source>
        <dbReference type="ARBA" id="ARBA00022448"/>
    </source>
</evidence>
<evidence type="ECO:0000256" key="1">
    <source>
        <dbReference type="ARBA" id="ARBA00004141"/>
    </source>
</evidence>
<keyword evidence="6 7" id="KW-0472">Membrane</keyword>
<evidence type="ECO:0000256" key="7">
    <source>
        <dbReference type="SAM" id="Phobius"/>
    </source>
</evidence>
<evidence type="ECO:0000256" key="3">
    <source>
        <dbReference type="ARBA" id="ARBA00022692"/>
    </source>
</evidence>
<evidence type="ECO:0000256" key="6">
    <source>
        <dbReference type="ARBA" id="ARBA00023136"/>
    </source>
</evidence>
<dbReference type="AlphaFoldDB" id="A0A5E4UM20"/>
<feature type="transmembrane region" description="Helical" evidence="7">
    <location>
        <begin position="199"/>
        <end position="219"/>
    </location>
</feature>
<feature type="transmembrane region" description="Helical" evidence="7">
    <location>
        <begin position="99"/>
        <end position="117"/>
    </location>
</feature>
<feature type="transmembrane region" description="Helical" evidence="7">
    <location>
        <begin position="160"/>
        <end position="179"/>
    </location>
</feature>